<evidence type="ECO:0000256" key="10">
    <source>
        <dbReference type="ARBA" id="ARBA00023002"/>
    </source>
</evidence>
<dbReference type="InterPro" id="IPR017972">
    <property type="entry name" value="Cyt_P450_CS"/>
</dbReference>
<proteinExistence type="inferred from homology"/>
<evidence type="ECO:0000256" key="1">
    <source>
        <dbReference type="ARBA" id="ARBA00001971"/>
    </source>
</evidence>
<keyword evidence="10 15" id="KW-0560">Oxidoreductase</keyword>
<dbReference type="GO" id="GO:0016705">
    <property type="term" value="F:oxidoreductase activity, acting on paired donors, with incorporation or reduction of molecular oxygen"/>
    <property type="evidence" value="ECO:0007669"/>
    <property type="project" value="InterPro"/>
</dbReference>
<accession>A0AAW1DBC6</accession>
<evidence type="ECO:0000256" key="13">
    <source>
        <dbReference type="ARBA" id="ARBA00023136"/>
    </source>
</evidence>
<dbReference type="GO" id="GO:0005789">
    <property type="term" value="C:endoplasmic reticulum membrane"/>
    <property type="evidence" value="ECO:0007669"/>
    <property type="project" value="UniProtKB-SubCell"/>
</dbReference>
<evidence type="ECO:0000256" key="2">
    <source>
        <dbReference type="ARBA" id="ARBA00003690"/>
    </source>
</evidence>
<dbReference type="Proteomes" id="UP001461498">
    <property type="component" value="Unassembled WGS sequence"/>
</dbReference>
<dbReference type="PRINTS" id="PR00385">
    <property type="entry name" value="P450"/>
</dbReference>
<organism evidence="16 17">
    <name type="scientific">Rhynocoris fuscipes</name>
    <dbReference type="NCBI Taxonomy" id="488301"/>
    <lineage>
        <taxon>Eukaryota</taxon>
        <taxon>Metazoa</taxon>
        <taxon>Ecdysozoa</taxon>
        <taxon>Arthropoda</taxon>
        <taxon>Hexapoda</taxon>
        <taxon>Insecta</taxon>
        <taxon>Pterygota</taxon>
        <taxon>Neoptera</taxon>
        <taxon>Paraneoptera</taxon>
        <taxon>Hemiptera</taxon>
        <taxon>Heteroptera</taxon>
        <taxon>Panheteroptera</taxon>
        <taxon>Cimicomorpha</taxon>
        <taxon>Reduviidae</taxon>
        <taxon>Harpactorinae</taxon>
        <taxon>Harpactorini</taxon>
        <taxon>Rhynocoris</taxon>
    </lineage>
</organism>
<keyword evidence="7 14" id="KW-0479">Metal-binding</keyword>
<dbReference type="Pfam" id="PF00067">
    <property type="entry name" value="p450"/>
    <property type="match status" value="1"/>
</dbReference>
<evidence type="ECO:0000256" key="4">
    <source>
        <dbReference type="ARBA" id="ARBA00004406"/>
    </source>
</evidence>
<dbReference type="Gene3D" id="1.10.630.10">
    <property type="entry name" value="Cytochrome P450"/>
    <property type="match status" value="1"/>
</dbReference>
<evidence type="ECO:0000313" key="16">
    <source>
        <dbReference type="EMBL" id="KAK9505839.1"/>
    </source>
</evidence>
<keyword evidence="8" id="KW-0256">Endoplasmic reticulum</keyword>
<dbReference type="SUPFAM" id="SSF48264">
    <property type="entry name" value="Cytochrome P450"/>
    <property type="match status" value="1"/>
</dbReference>
<dbReference type="InterPro" id="IPR001128">
    <property type="entry name" value="Cyt_P450"/>
</dbReference>
<name>A0AAW1DBC6_9HEMI</name>
<comment type="subcellular location">
    <subcellularLocation>
        <location evidence="4">Endoplasmic reticulum membrane</location>
        <topology evidence="4">Peripheral membrane protein</topology>
    </subcellularLocation>
    <subcellularLocation>
        <location evidence="3">Microsome membrane</location>
        <topology evidence="3">Peripheral membrane protein</topology>
    </subcellularLocation>
</comment>
<dbReference type="PANTHER" id="PTHR24291">
    <property type="entry name" value="CYTOCHROME P450 FAMILY 4"/>
    <property type="match status" value="1"/>
</dbReference>
<dbReference type="PRINTS" id="PR00465">
    <property type="entry name" value="EP450IV"/>
</dbReference>
<evidence type="ECO:0000256" key="5">
    <source>
        <dbReference type="ARBA" id="ARBA00010617"/>
    </source>
</evidence>
<reference evidence="16 17" key="1">
    <citation type="submission" date="2022-12" db="EMBL/GenBank/DDBJ databases">
        <title>Chromosome-level genome assembly of true bugs.</title>
        <authorList>
            <person name="Ma L."/>
            <person name="Li H."/>
        </authorList>
    </citation>
    <scope>NUCLEOTIDE SEQUENCE [LARGE SCALE GENOMIC DNA]</scope>
    <source>
        <strain evidence="16">Lab_2022b</strain>
    </source>
</reference>
<evidence type="ECO:0000256" key="15">
    <source>
        <dbReference type="RuleBase" id="RU000461"/>
    </source>
</evidence>
<evidence type="ECO:0000256" key="12">
    <source>
        <dbReference type="ARBA" id="ARBA00023033"/>
    </source>
</evidence>
<evidence type="ECO:0000256" key="8">
    <source>
        <dbReference type="ARBA" id="ARBA00022824"/>
    </source>
</evidence>
<keyword evidence="9" id="KW-0492">Microsome</keyword>
<comment type="cofactor">
    <cofactor evidence="1 14">
        <name>heme</name>
        <dbReference type="ChEBI" id="CHEBI:30413"/>
    </cofactor>
</comment>
<comment type="caution">
    <text evidence="16">The sequence shown here is derived from an EMBL/GenBank/DDBJ whole genome shotgun (WGS) entry which is preliminary data.</text>
</comment>
<evidence type="ECO:0000256" key="6">
    <source>
        <dbReference type="ARBA" id="ARBA00022617"/>
    </source>
</evidence>
<evidence type="ECO:0000256" key="7">
    <source>
        <dbReference type="ARBA" id="ARBA00022723"/>
    </source>
</evidence>
<evidence type="ECO:0000256" key="11">
    <source>
        <dbReference type="ARBA" id="ARBA00023004"/>
    </source>
</evidence>
<dbReference type="PANTHER" id="PTHR24291:SF189">
    <property type="entry name" value="CYTOCHROME P450 4C3-RELATED"/>
    <property type="match status" value="1"/>
</dbReference>
<dbReference type="InterPro" id="IPR002403">
    <property type="entry name" value="Cyt_P450_E_grp-IV"/>
</dbReference>
<dbReference type="InterPro" id="IPR050196">
    <property type="entry name" value="Cytochrome_P450_Monoox"/>
</dbReference>
<evidence type="ECO:0000256" key="9">
    <source>
        <dbReference type="ARBA" id="ARBA00022848"/>
    </source>
</evidence>
<evidence type="ECO:0000256" key="3">
    <source>
        <dbReference type="ARBA" id="ARBA00004174"/>
    </source>
</evidence>
<keyword evidence="17" id="KW-1185">Reference proteome</keyword>
<dbReference type="GO" id="GO:0005506">
    <property type="term" value="F:iron ion binding"/>
    <property type="evidence" value="ECO:0007669"/>
    <property type="project" value="InterPro"/>
</dbReference>
<sequence>MELMDSSLTTDQEIREEIETFMFAGHDTISTASTFALYELGRNPDIQEKLYAEMQTIFGDSDRDPTRKDLNEMHYLDNVIKETLRLYPSVPYISRKLLQDLELKDGTVIPRGANCAMVPYFLHRHPKYFPNPEVFDPARFNYDNSRKRHPFVYIPFSAGPRNCIGQKYAVLEMKVILSTIIRFAQIETVTKPEDFTVLPLLILRTSSPIKVKITPRNKFIC</sequence>
<keyword evidence="11 14" id="KW-0408">Iron</keyword>
<dbReference type="InterPro" id="IPR036396">
    <property type="entry name" value="Cyt_P450_sf"/>
</dbReference>
<dbReference type="AlphaFoldDB" id="A0AAW1DBC6"/>
<feature type="binding site" description="axial binding residue" evidence="14">
    <location>
        <position position="163"/>
    </location>
    <ligand>
        <name>heme</name>
        <dbReference type="ChEBI" id="CHEBI:30413"/>
    </ligand>
    <ligandPart>
        <name>Fe</name>
        <dbReference type="ChEBI" id="CHEBI:18248"/>
    </ligandPart>
</feature>
<evidence type="ECO:0000256" key="14">
    <source>
        <dbReference type="PIRSR" id="PIRSR602403-1"/>
    </source>
</evidence>
<keyword evidence="6 14" id="KW-0349">Heme</keyword>
<protein>
    <submittedName>
        <fullName evidence="16">Uncharacterized protein</fullName>
    </submittedName>
</protein>
<comment type="function">
    <text evidence="2">May be involved in the metabolism of insect hormones and in the breakdown of synthetic insecticides.</text>
</comment>
<dbReference type="PROSITE" id="PS00086">
    <property type="entry name" value="CYTOCHROME_P450"/>
    <property type="match status" value="1"/>
</dbReference>
<dbReference type="GO" id="GO:0004497">
    <property type="term" value="F:monooxygenase activity"/>
    <property type="evidence" value="ECO:0007669"/>
    <property type="project" value="UniProtKB-KW"/>
</dbReference>
<comment type="similarity">
    <text evidence="5 15">Belongs to the cytochrome P450 family.</text>
</comment>
<keyword evidence="12 15" id="KW-0503">Monooxygenase</keyword>
<keyword evidence="13" id="KW-0472">Membrane</keyword>
<evidence type="ECO:0000313" key="17">
    <source>
        <dbReference type="Proteomes" id="UP001461498"/>
    </source>
</evidence>
<gene>
    <name evidence="16" type="ORF">O3M35_009812</name>
</gene>
<dbReference type="GO" id="GO:0020037">
    <property type="term" value="F:heme binding"/>
    <property type="evidence" value="ECO:0007669"/>
    <property type="project" value="InterPro"/>
</dbReference>
<dbReference type="EMBL" id="JAPXFL010000006">
    <property type="protein sequence ID" value="KAK9505839.1"/>
    <property type="molecule type" value="Genomic_DNA"/>
</dbReference>